<dbReference type="PANTHER" id="PTHR21015">
    <property type="entry name" value="UDP-N-ACETYLGLUCOSAMINE--N-ACETYLMURAMYL-(PENTAPEPTIDE) PYROPHOSPHORYL-UNDECAPRENOL N-ACETYLGLUCOSAMINE TRANSFERASE 1"/>
    <property type="match status" value="1"/>
</dbReference>
<reference evidence="13 14" key="1">
    <citation type="submission" date="2020-07" db="EMBL/GenBank/DDBJ databases">
        <title>Sequencing the genomes of 1000 actinobacteria strains.</title>
        <authorList>
            <person name="Klenk H.-P."/>
        </authorList>
    </citation>
    <scope>NUCLEOTIDE SEQUENCE [LARGE SCALE GENOMIC DNA]</scope>
    <source>
        <strain evidence="13 14">DSM 29531</strain>
    </source>
</reference>
<evidence type="ECO:0000256" key="3">
    <source>
        <dbReference type="ARBA" id="ARBA00022676"/>
    </source>
</evidence>
<keyword evidence="9 10" id="KW-0961">Cell wall biogenesis/degradation</keyword>
<gene>
    <name evidence="10" type="primary">murG</name>
    <name evidence="13" type="ORF">HNR15_002074</name>
</gene>
<dbReference type="InterPro" id="IPR007235">
    <property type="entry name" value="Glyco_trans_28_C"/>
</dbReference>
<evidence type="ECO:0000256" key="8">
    <source>
        <dbReference type="ARBA" id="ARBA00023306"/>
    </source>
</evidence>
<comment type="pathway">
    <text evidence="10">Cell wall biogenesis; peptidoglycan biosynthesis.</text>
</comment>
<dbReference type="Pfam" id="PF04101">
    <property type="entry name" value="Glyco_tran_28_C"/>
    <property type="match status" value="1"/>
</dbReference>
<comment type="subcellular location">
    <subcellularLocation>
        <location evidence="10">Cell membrane</location>
        <topology evidence="10">Peripheral membrane protein</topology>
        <orientation evidence="10">Cytoplasmic side</orientation>
    </subcellularLocation>
</comment>
<protein>
    <recommendedName>
        <fullName evidence="10">UDP-N-acetylglucosamine--N-acetylmuramyl-(pentapeptide) pyrophosphoryl-undecaprenol N-acetylglucosamine transferase</fullName>
        <ecNumber evidence="10">2.4.1.227</ecNumber>
    </recommendedName>
    <alternativeName>
        <fullName evidence="10">Undecaprenyl-PP-MurNAc-pentapeptide-UDPGlcNAc GlcNAc transferase</fullName>
    </alternativeName>
</protein>
<comment type="caution">
    <text evidence="10">Lacks conserved residue(s) required for the propagation of feature annotation.</text>
</comment>
<dbReference type="SUPFAM" id="SSF53756">
    <property type="entry name" value="UDP-Glycosyltransferase/glycogen phosphorylase"/>
    <property type="match status" value="1"/>
</dbReference>
<dbReference type="EC" id="2.4.1.227" evidence="10"/>
<keyword evidence="6 10" id="KW-0573">Peptidoglycan synthesis</keyword>
<dbReference type="GO" id="GO:0051301">
    <property type="term" value="P:cell division"/>
    <property type="evidence" value="ECO:0007669"/>
    <property type="project" value="UniProtKB-KW"/>
</dbReference>
<dbReference type="AlphaFoldDB" id="A0A853DK36"/>
<comment type="similarity">
    <text evidence="10">Belongs to the glycosyltransferase 28 family. MurG subfamily.</text>
</comment>
<evidence type="ECO:0000256" key="4">
    <source>
        <dbReference type="ARBA" id="ARBA00022679"/>
    </source>
</evidence>
<dbReference type="Gene3D" id="3.40.50.2000">
    <property type="entry name" value="Glycogen Phosphorylase B"/>
    <property type="match status" value="2"/>
</dbReference>
<dbReference type="NCBIfam" id="TIGR01133">
    <property type="entry name" value="murG"/>
    <property type="match status" value="1"/>
</dbReference>
<dbReference type="EMBL" id="JACCFW010000001">
    <property type="protein sequence ID" value="NYJ75111.1"/>
    <property type="molecule type" value="Genomic_DNA"/>
</dbReference>
<dbReference type="Pfam" id="PF03033">
    <property type="entry name" value="Glyco_transf_28"/>
    <property type="match status" value="1"/>
</dbReference>
<dbReference type="GO" id="GO:0005886">
    <property type="term" value="C:plasma membrane"/>
    <property type="evidence" value="ECO:0007669"/>
    <property type="project" value="UniProtKB-SubCell"/>
</dbReference>
<feature type="binding site" evidence="10">
    <location>
        <position position="136"/>
    </location>
    <ligand>
        <name>UDP-N-acetyl-alpha-D-glucosamine</name>
        <dbReference type="ChEBI" id="CHEBI:57705"/>
    </ligand>
</feature>
<evidence type="ECO:0000313" key="14">
    <source>
        <dbReference type="Proteomes" id="UP000571817"/>
    </source>
</evidence>
<dbReference type="HAMAP" id="MF_00033">
    <property type="entry name" value="MurG"/>
    <property type="match status" value="1"/>
</dbReference>
<dbReference type="GO" id="GO:0009252">
    <property type="term" value="P:peptidoglycan biosynthetic process"/>
    <property type="evidence" value="ECO:0007669"/>
    <property type="project" value="UniProtKB-UniRule"/>
</dbReference>
<proteinExistence type="inferred from homology"/>
<dbReference type="RefSeq" id="WP_179481505.1">
    <property type="nucleotide sequence ID" value="NZ_JACCFW010000001.1"/>
</dbReference>
<feature type="domain" description="Glycosyl transferase family 28 C-terminal" evidence="12">
    <location>
        <begin position="200"/>
        <end position="352"/>
    </location>
</feature>
<dbReference type="PANTHER" id="PTHR21015:SF22">
    <property type="entry name" value="GLYCOSYLTRANSFERASE"/>
    <property type="match status" value="1"/>
</dbReference>
<dbReference type="GO" id="GO:0008360">
    <property type="term" value="P:regulation of cell shape"/>
    <property type="evidence" value="ECO:0007669"/>
    <property type="project" value="UniProtKB-KW"/>
</dbReference>
<dbReference type="CDD" id="cd03785">
    <property type="entry name" value="GT28_MurG"/>
    <property type="match status" value="1"/>
</dbReference>
<feature type="domain" description="Glycosyltransferase family 28 N-terminal" evidence="11">
    <location>
        <begin position="15"/>
        <end position="149"/>
    </location>
</feature>
<evidence type="ECO:0000256" key="9">
    <source>
        <dbReference type="ARBA" id="ARBA00023316"/>
    </source>
</evidence>
<feature type="binding site" evidence="10">
    <location>
        <begin position="22"/>
        <end position="24"/>
    </location>
    <ligand>
        <name>UDP-N-acetyl-alpha-D-glucosamine</name>
        <dbReference type="ChEBI" id="CHEBI:57705"/>
    </ligand>
</feature>
<keyword evidence="1 10" id="KW-1003">Cell membrane</keyword>
<evidence type="ECO:0000256" key="6">
    <source>
        <dbReference type="ARBA" id="ARBA00022984"/>
    </source>
</evidence>
<evidence type="ECO:0000256" key="1">
    <source>
        <dbReference type="ARBA" id="ARBA00022475"/>
    </source>
</evidence>
<dbReference type="GO" id="GO:0050511">
    <property type="term" value="F:undecaprenyldiphospho-muramoylpentapeptide beta-N-acetylglucosaminyltransferase activity"/>
    <property type="evidence" value="ECO:0007669"/>
    <property type="project" value="UniProtKB-UniRule"/>
</dbReference>
<keyword evidence="3 10" id="KW-0328">Glycosyltransferase</keyword>
<evidence type="ECO:0000256" key="7">
    <source>
        <dbReference type="ARBA" id="ARBA00023136"/>
    </source>
</evidence>
<comment type="catalytic activity">
    <reaction evidence="10">
        <text>di-trans,octa-cis-undecaprenyl diphospho-N-acetyl-alpha-D-muramoyl-L-alanyl-D-glutamyl-meso-2,6-diaminopimeloyl-D-alanyl-D-alanine + UDP-N-acetyl-alpha-D-glucosamine = di-trans,octa-cis-undecaprenyl diphospho-[N-acetyl-alpha-D-glucosaminyl-(1-&gt;4)]-N-acetyl-alpha-D-muramoyl-L-alanyl-D-glutamyl-meso-2,6-diaminopimeloyl-D-alanyl-D-alanine + UDP + H(+)</text>
        <dbReference type="Rhea" id="RHEA:31227"/>
        <dbReference type="ChEBI" id="CHEBI:15378"/>
        <dbReference type="ChEBI" id="CHEBI:57705"/>
        <dbReference type="ChEBI" id="CHEBI:58223"/>
        <dbReference type="ChEBI" id="CHEBI:61387"/>
        <dbReference type="ChEBI" id="CHEBI:61388"/>
        <dbReference type="EC" id="2.4.1.227"/>
    </reaction>
</comment>
<feature type="binding site" evidence="10">
    <location>
        <position position="173"/>
    </location>
    <ligand>
        <name>UDP-N-acetyl-alpha-D-glucosamine</name>
        <dbReference type="ChEBI" id="CHEBI:57705"/>
    </ligand>
</feature>
<feature type="binding site" evidence="10">
    <location>
        <position position="207"/>
    </location>
    <ligand>
        <name>UDP-N-acetyl-alpha-D-glucosamine</name>
        <dbReference type="ChEBI" id="CHEBI:57705"/>
    </ligand>
</feature>
<dbReference type="InterPro" id="IPR004276">
    <property type="entry name" value="GlycoTrans_28_N"/>
</dbReference>
<evidence type="ECO:0000256" key="10">
    <source>
        <dbReference type="HAMAP-Rule" id="MF_00033"/>
    </source>
</evidence>
<keyword evidence="4 10" id="KW-0808">Transferase</keyword>
<comment type="function">
    <text evidence="10">Cell wall formation. Catalyzes the transfer of a GlcNAc subunit on undecaprenyl-pyrophosphoryl-MurNAc-pentapeptide (lipid intermediate I) to form undecaprenyl-pyrophosphoryl-MurNAc-(pentapeptide)GlcNAc (lipid intermediate II).</text>
</comment>
<dbReference type="Proteomes" id="UP000571817">
    <property type="component" value="Unassembled WGS sequence"/>
</dbReference>
<keyword evidence="5 10" id="KW-0133">Cell shape</keyword>
<sequence>MSGGQSPQSAPLRSVLLAGGGTAGHISPLLATAQELAARHPQARITVLGSEGGLEERLVPEAGLELRLIPKVAFPRRPNSAAVRFPVALRGAIAEAGAVVDDVDPQVVVGFGGFVSPPAFFAAKRRGIPMVVHEQNARPGLANRAGARLTPYVATTFRTTQLPHARVIGMPLRTQISRLDRSVGREAARAFFGLRPDLPTVLVTGGSLGAARLNSTFAQRARELSAAGIQVLHVTGRGKEIDLPAVLGGAPYVVLPYVDRMDLAYTAADLAVTRSGAGMVCELATVGLPAVFVPLPVGNGEQKLNAAEMVAAGGAQLVPDEYFTPEWVDAHLIPLLRDEARLQEMAIAARGSGHGESAGTLVTMIEHAATGS</sequence>
<evidence type="ECO:0000259" key="11">
    <source>
        <dbReference type="Pfam" id="PF03033"/>
    </source>
</evidence>
<evidence type="ECO:0000256" key="2">
    <source>
        <dbReference type="ARBA" id="ARBA00022618"/>
    </source>
</evidence>
<name>A0A853DK36_9MICO</name>
<keyword evidence="8 10" id="KW-0131">Cell cycle</keyword>
<comment type="caution">
    <text evidence="13">The sequence shown here is derived from an EMBL/GenBank/DDBJ whole genome shotgun (WGS) entry which is preliminary data.</text>
</comment>
<dbReference type="GO" id="GO:0071555">
    <property type="term" value="P:cell wall organization"/>
    <property type="evidence" value="ECO:0007669"/>
    <property type="project" value="UniProtKB-KW"/>
</dbReference>
<evidence type="ECO:0000256" key="5">
    <source>
        <dbReference type="ARBA" id="ARBA00022960"/>
    </source>
</evidence>
<organism evidence="13 14">
    <name type="scientific">Allobranchiibius huperziae</name>
    <dbReference type="NCBI Taxonomy" id="1874116"/>
    <lineage>
        <taxon>Bacteria</taxon>
        <taxon>Bacillati</taxon>
        <taxon>Actinomycetota</taxon>
        <taxon>Actinomycetes</taxon>
        <taxon>Micrococcales</taxon>
        <taxon>Dermacoccaceae</taxon>
        <taxon>Allobranchiibius</taxon>
    </lineage>
</organism>
<keyword evidence="14" id="KW-1185">Reference proteome</keyword>
<accession>A0A853DK36</accession>
<dbReference type="GO" id="GO:0005975">
    <property type="term" value="P:carbohydrate metabolic process"/>
    <property type="evidence" value="ECO:0007669"/>
    <property type="project" value="InterPro"/>
</dbReference>
<keyword evidence="2 10" id="KW-0132">Cell division</keyword>
<evidence type="ECO:0000313" key="13">
    <source>
        <dbReference type="EMBL" id="NYJ75111.1"/>
    </source>
</evidence>
<dbReference type="InterPro" id="IPR006009">
    <property type="entry name" value="GlcNAc_MurG"/>
</dbReference>
<evidence type="ECO:0000259" key="12">
    <source>
        <dbReference type="Pfam" id="PF04101"/>
    </source>
</evidence>
<feature type="binding site" evidence="10">
    <location>
        <position position="302"/>
    </location>
    <ligand>
        <name>UDP-N-acetyl-alpha-D-glucosamine</name>
        <dbReference type="ChEBI" id="CHEBI:57705"/>
    </ligand>
</feature>
<dbReference type="UniPathway" id="UPA00219"/>
<keyword evidence="7 10" id="KW-0472">Membrane</keyword>